<dbReference type="InterPro" id="IPR029487">
    <property type="entry name" value="NEL_dom"/>
</dbReference>
<reference evidence="18 19" key="1">
    <citation type="submission" date="2019-09" db="EMBL/GenBank/DDBJ databases">
        <authorList>
            <person name="Chandra G."/>
            <person name="Truman W A."/>
        </authorList>
    </citation>
    <scope>NUCLEOTIDE SEQUENCE [LARGE SCALE GENOMIC DNA]</scope>
    <source>
        <strain evidence="18">PS833</strain>
    </source>
</reference>
<keyword evidence="7" id="KW-0812">Transmembrane</keyword>
<protein>
    <recommendedName>
        <fullName evidence="3">RING-type E3 ubiquitin transferase</fullName>
        <ecNumber evidence="3">2.3.2.27</ecNumber>
    </recommendedName>
</protein>
<evidence type="ECO:0000256" key="11">
    <source>
        <dbReference type="ARBA" id="ARBA00023026"/>
    </source>
</evidence>
<proteinExistence type="inferred from homology"/>
<dbReference type="PANTHER" id="PTHR46473:SF10">
    <property type="entry name" value="LD45603P-RELATED"/>
    <property type="match status" value="1"/>
</dbReference>
<keyword evidence="13" id="KW-0472">Membrane</keyword>
<sequence>MPASLTPVTPPAGTFNADLRGVHYDFLKDRVPTWFTGASTQRQMELAQHEMELPSWYLTAMPEARTALADSHIRYREALNNIEDKLGGIEDVLAFAEQPLKDAIKKEFNLDLDVRQTYFARKYAVKDRNDLYGFFVFDQQDDPALKYEYRGISLLEAALANFEPDEEQSGPCTDCQIITTWSDYDGEVIPTFNAVNGQAVSIAPHAFARLCRTLDLGELYQKHLEAILQPRGVVERKALNDKMEAYQRQQLALSTEIGRRQAAMGTGNSPWGVSVEAWQMLKQVVTDQGDVTLDGKPVTFAALKIFGSTLVGPLLIGPDRKNSDKVERLLVYIPNDPQQPLKEYASSADFMNELRTRLHSASYRRFFSRFVPQREQGIFFQRFNAVYQPTGAGAAADFALQPDPVKLPLDEAAITGNLWERLRQAHVNKIFADARAVAVPTGDEDRKARMERLESFLDAVNSVFNLAAFVVPGLGPIMLAVGAAQMGSEVFEGIEAYEQGDVKAMWAHFSSVALNVAFIGVGAKVLPEIKLSSRVDTLKPVTLSNGKQALWNPDLSRYKVPVELEPNAKPDQLGLFQNNGQSLLAHEGDHYGIVEDAGQYRIQHPSRPEAYRPVVEHNGAGAWKTELDEPLTWDRARLLRRLGPSTQDFTDEKLEQIRTVAGVSEDELRRLHVELDPPPIMLDDTLQRFRLHAEAGKVGQQILANQVPERLLEDVARLTTDLPRWPESRSVEVFDGPELKGPSTLIGNIDVASANRIKLTRSELRDGQLPQRTIETLGEDEIHQLLGQAISSNKEVRIQALKEALAEQATLIHKRLFDSLYKQHQLDAGEQVQRLTNEYPGLPNAVAARLLQEATPADLEHLTQKRTVPLRLREQVRQATQRVRVSRAYEGLYLDGLENNDTRRLELASLARLPGWSSDVRIEIREYSFTGKLHASVGPESATIRKVLVLEDRGGYQARDESDQHLHGSDDFFASVLHALPDTERKALGYDIFEGERLKSDLQRSPLAFEQFESVLDEHPLRKPAYDPVTMRLRGGMQGYRQVLDEPMLKRRIWALYPNFSEAQVASMLAEFGEAAPARLLALETEFSDLDNALKGWLNSATMHHRFSVLGARQWESRNLLYKALKQCWQRTGPAGVEVPGIVGAQRLHLDGFAMGRNLVDLPRLTANFDHVTSLSMRRTSALASQGKFLEKFPQLRELDLEGNLMNRLPPAIGELRQLTHLMLDNNQIMLTPQAVARLRSLTRLEVLRLQGNPLGLVPDISQMPDLAILDLERTGIDQWPTGLFGKSRPRHIYLNLKHNRLAIIPDVAPGSFRAELLVRTIVSRDPAWMPERVLNKLRGYAESLGMDPDRPYPPRGLMDSHKWAQGLSESVFREKLTIWDGVEDEIGSEKFFDMVRRLTESADFNSPQLSYRAELTARLWRMLEAMYDDAQLRETAFSESVVVTECSDGATQLFNALGVKVLIKEAYALQHPGLIEAELVELARGKSRLDELGAIARRRIAARFESGERFRRVDANGNVTGTIDEVEVQLAYMTDLAEKLDLPWQARGMLFRAISGVTSEMIEAARLHVLGLELGDLLEETILEQTFWNDYLENTYRDEIARKKLELGNEDEMAQFTAIKALKKTWTSQAIERAKLRRTEVPFTVQADS</sequence>
<organism evidence="18 19">
    <name type="scientific">Pseudomonas fluorescens</name>
    <dbReference type="NCBI Taxonomy" id="294"/>
    <lineage>
        <taxon>Bacteria</taxon>
        <taxon>Pseudomonadati</taxon>
        <taxon>Pseudomonadota</taxon>
        <taxon>Gammaproteobacteria</taxon>
        <taxon>Pseudomonadales</taxon>
        <taxon>Pseudomonadaceae</taxon>
        <taxon>Pseudomonas</taxon>
    </lineage>
</organism>
<accession>A0A5E7ASM5</accession>
<dbReference type="EMBL" id="CABVHU010000002">
    <property type="protein sequence ID" value="VVN82602.1"/>
    <property type="molecule type" value="Genomic_DNA"/>
</dbReference>
<feature type="domain" description="NEL" evidence="17">
    <location>
        <begin position="1356"/>
        <end position="1650"/>
    </location>
</feature>
<evidence type="ECO:0000313" key="18">
    <source>
        <dbReference type="EMBL" id="VVN82602.1"/>
    </source>
</evidence>
<dbReference type="PROSITE" id="PS52053">
    <property type="entry name" value="NEL"/>
    <property type="match status" value="1"/>
</dbReference>
<dbReference type="InterPro" id="IPR046673">
    <property type="entry name" value="ToxA_N"/>
</dbReference>
<dbReference type="InterPro" id="IPR051432">
    <property type="entry name" value="KCNMA1_auxiliary"/>
</dbReference>
<evidence type="ECO:0000256" key="5">
    <source>
        <dbReference type="ARBA" id="ARBA00022475"/>
    </source>
</evidence>
<dbReference type="GO" id="GO:0061630">
    <property type="term" value="F:ubiquitin protein ligase activity"/>
    <property type="evidence" value="ECO:0007669"/>
    <property type="project" value="UniProtKB-EC"/>
</dbReference>
<keyword evidence="16" id="KW-0808">Transferase</keyword>
<keyword evidence="16" id="KW-1035">Host cytoplasm</keyword>
<evidence type="ECO:0000256" key="16">
    <source>
        <dbReference type="PROSITE-ProRule" id="PRU01398"/>
    </source>
</evidence>
<evidence type="ECO:0000256" key="6">
    <source>
        <dbReference type="ARBA" id="ARBA00022614"/>
    </source>
</evidence>
<dbReference type="Proteomes" id="UP000409037">
    <property type="component" value="Unassembled WGS sequence"/>
</dbReference>
<comment type="catalytic activity">
    <reaction evidence="1">
        <text>S-ubiquitinyl-[E2 ubiquitin-conjugating enzyme]-L-cysteine + [acceptor protein]-L-lysine = [E2 ubiquitin-conjugating enzyme]-L-cysteine + N(6)-ubiquitinyl-[acceptor protein]-L-lysine.</text>
        <dbReference type="EC" id="2.3.2.27"/>
    </reaction>
</comment>
<comment type="subcellular location">
    <subcellularLocation>
        <location evidence="2">Cell membrane</location>
        <topology evidence="2">Single-pass membrane protein</topology>
    </subcellularLocation>
</comment>
<evidence type="ECO:0000259" key="17">
    <source>
        <dbReference type="PROSITE" id="PS52053"/>
    </source>
</evidence>
<evidence type="ECO:0000256" key="10">
    <source>
        <dbReference type="ARBA" id="ARBA00022989"/>
    </source>
</evidence>
<evidence type="ECO:0000313" key="19">
    <source>
        <dbReference type="Proteomes" id="UP000409037"/>
    </source>
</evidence>
<feature type="active site" description="Glycyl thioester intermediate" evidence="16">
    <location>
        <position position="1447"/>
    </location>
</feature>
<keyword evidence="11" id="KW-0843">Virulence</keyword>
<dbReference type="GO" id="GO:0016567">
    <property type="term" value="P:protein ubiquitination"/>
    <property type="evidence" value="ECO:0007669"/>
    <property type="project" value="InterPro"/>
</dbReference>
<name>A0A5E7ASM5_PSEFL</name>
<dbReference type="InterPro" id="IPR032675">
    <property type="entry name" value="LRR_dom_sf"/>
</dbReference>
<keyword evidence="10" id="KW-1133">Transmembrane helix</keyword>
<dbReference type="PANTHER" id="PTHR46473">
    <property type="entry name" value="GH08155P"/>
    <property type="match status" value="1"/>
</dbReference>
<evidence type="ECO:0000256" key="12">
    <source>
        <dbReference type="ARBA" id="ARBA00023065"/>
    </source>
</evidence>
<evidence type="ECO:0000256" key="1">
    <source>
        <dbReference type="ARBA" id="ARBA00000900"/>
    </source>
</evidence>
<keyword evidence="12" id="KW-0406">Ion transport</keyword>
<evidence type="ECO:0000256" key="4">
    <source>
        <dbReference type="ARBA" id="ARBA00022448"/>
    </source>
</evidence>
<keyword evidence="6" id="KW-0433">Leucine-rich repeat</keyword>
<comment type="PTM">
    <text evidence="16">Ubiquitinated in the presence of host E1 ubiquitin-activating enzyme, E2 ubiquitin-conjugating enzyme and ubiquitin.</text>
</comment>
<evidence type="ECO:0000256" key="8">
    <source>
        <dbReference type="ARBA" id="ARBA00022729"/>
    </source>
</evidence>
<evidence type="ECO:0000256" key="9">
    <source>
        <dbReference type="ARBA" id="ARBA00022737"/>
    </source>
</evidence>
<dbReference type="EC" id="2.3.2.27" evidence="3"/>
<gene>
    <name evidence="18" type="ORF">PS833_01208</name>
</gene>
<keyword evidence="5" id="KW-1003">Cell membrane</keyword>
<dbReference type="InterPro" id="IPR003591">
    <property type="entry name" value="Leu-rich_rpt_typical-subtyp"/>
</dbReference>
<dbReference type="SMART" id="SM00369">
    <property type="entry name" value="LRR_TYP"/>
    <property type="match status" value="4"/>
</dbReference>
<comment type="similarity">
    <text evidence="16">Belongs to the LRR-containing bacterial E3 ligase family.</text>
</comment>
<keyword evidence="4" id="KW-0813">Transport</keyword>
<dbReference type="SUPFAM" id="SSF52058">
    <property type="entry name" value="L domain-like"/>
    <property type="match status" value="1"/>
</dbReference>
<dbReference type="Pfam" id="PF14496">
    <property type="entry name" value="NEL"/>
    <property type="match status" value="1"/>
</dbReference>
<dbReference type="OrthoDB" id="1467561at2"/>
<evidence type="ECO:0000256" key="15">
    <source>
        <dbReference type="ARBA" id="ARBA00023303"/>
    </source>
</evidence>
<evidence type="ECO:0000256" key="3">
    <source>
        <dbReference type="ARBA" id="ARBA00012483"/>
    </source>
</evidence>
<dbReference type="GO" id="GO:0034220">
    <property type="term" value="P:monoatomic ion transmembrane transport"/>
    <property type="evidence" value="ECO:0007669"/>
    <property type="project" value="UniProtKB-KW"/>
</dbReference>
<keyword evidence="8" id="KW-0732">Signal</keyword>
<dbReference type="Pfam" id="PF20178">
    <property type="entry name" value="ToxA_N"/>
    <property type="match status" value="1"/>
</dbReference>
<dbReference type="GO" id="GO:0005576">
    <property type="term" value="C:extracellular region"/>
    <property type="evidence" value="ECO:0007669"/>
    <property type="project" value="UniProtKB-UniRule"/>
</dbReference>
<evidence type="ECO:0000256" key="14">
    <source>
        <dbReference type="ARBA" id="ARBA00023157"/>
    </source>
</evidence>
<keyword evidence="16" id="KW-0832">Ubl conjugation</keyword>
<evidence type="ECO:0000256" key="13">
    <source>
        <dbReference type="ARBA" id="ARBA00023136"/>
    </source>
</evidence>
<keyword evidence="9" id="KW-0677">Repeat</keyword>
<dbReference type="GO" id="GO:0005886">
    <property type="term" value="C:plasma membrane"/>
    <property type="evidence" value="ECO:0007669"/>
    <property type="project" value="UniProtKB-SubCell"/>
</dbReference>
<keyword evidence="16" id="KW-0964">Secreted</keyword>
<keyword evidence="16" id="KW-0833">Ubl conjugation pathway</keyword>
<evidence type="ECO:0000256" key="2">
    <source>
        <dbReference type="ARBA" id="ARBA00004162"/>
    </source>
</evidence>
<evidence type="ECO:0000256" key="7">
    <source>
        <dbReference type="ARBA" id="ARBA00022692"/>
    </source>
</evidence>
<keyword evidence="15" id="KW-0407">Ion channel</keyword>
<keyword evidence="14" id="KW-1015">Disulfide bond</keyword>
<dbReference type="Gene3D" id="3.80.10.10">
    <property type="entry name" value="Ribonuclease Inhibitor"/>
    <property type="match status" value="1"/>
</dbReference>
<dbReference type="Gene3D" id="1.20.58.360">
    <property type="entry name" value="Shigella T3SS effector IpaH defines"/>
    <property type="match status" value="1"/>
</dbReference>